<evidence type="ECO:0000256" key="1">
    <source>
        <dbReference type="ARBA" id="ARBA00004141"/>
    </source>
</evidence>
<name>A0A6A4VLY7_AMPAM</name>
<feature type="repeat" description="Solcar" evidence="5">
    <location>
        <begin position="1"/>
        <end position="74"/>
    </location>
</feature>
<accession>A0A6A4VLY7</accession>
<keyword evidence="6" id="KW-0813">Transport</keyword>
<evidence type="ECO:0000256" key="4">
    <source>
        <dbReference type="ARBA" id="ARBA00023136"/>
    </source>
</evidence>
<comment type="similarity">
    <text evidence="2 6">Belongs to the mitochondrial carrier (TC 2.A.29) family.</text>
</comment>
<dbReference type="GO" id="GO:0016020">
    <property type="term" value="C:membrane"/>
    <property type="evidence" value="ECO:0007669"/>
    <property type="project" value="UniProtKB-SubCell"/>
</dbReference>
<proteinExistence type="inferred from homology"/>
<gene>
    <name evidence="7" type="primary">SLC25A32_1</name>
    <name evidence="7" type="ORF">FJT64_009623</name>
</gene>
<evidence type="ECO:0000256" key="6">
    <source>
        <dbReference type="RuleBase" id="RU000488"/>
    </source>
</evidence>
<keyword evidence="8" id="KW-1185">Reference proteome</keyword>
<dbReference type="Gene3D" id="1.50.40.10">
    <property type="entry name" value="Mitochondrial carrier domain"/>
    <property type="match status" value="1"/>
</dbReference>
<keyword evidence="4 5" id="KW-0472">Membrane</keyword>
<evidence type="ECO:0000256" key="3">
    <source>
        <dbReference type="ARBA" id="ARBA00022692"/>
    </source>
</evidence>
<dbReference type="PROSITE" id="PS50920">
    <property type="entry name" value="SOLCAR"/>
    <property type="match status" value="1"/>
</dbReference>
<dbReference type="AlphaFoldDB" id="A0A6A4VLY7"/>
<evidence type="ECO:0000313" key="8">
    <source>
        <dbReference type="Proteomes" id="UP000440578"/>
    </source>
</evidence>
<comment type="subcellular location">
    <subcellularLocation>
        <location evidence="1">Membrane</location>
        <topology evidence="1">Multi-pass membrane protein</topology>
    </subcellularLocation>
</comment>
<protein>
    <submittedName>
        <fullName evidence="7">Mitochondrial folate transporter/carrier</fullName>
    </submittedName>
</protein>
<organism evidence="7 8">
    <name type="scientific">Amphibalanus amphitrite</name>
    <name type="common">Striped barnacle</name>
    <name type="synonym">Balanus amphitrite</name>
    <dbReference type="NCBI Taxonomy" id="1232801"/>
    <lineage>
        <taxon>Eukaryota</taxon>
        <taxon>Metazoa</taxon>
        <taxon>Ecdysozoa</taxon>
        <taxon>Arthropoda</taxon>
        <taxon>Crustacea</taxon>
        <taxon>Multicrustacea</taxon>
        <taxon>Cirripedia</taxon>
        <taxon>Thoracica</taxon>
        <taxon>Thoracicalcarea</taxon>
        <taxon>Balanomorpha</taxon>
        <taxon>Balanoidea</taxon>
        <taxon>Balanidae</taxon>
        <taxon>Amphibalaninae</taxon>
        <taxon>Amphibalanus</taxon>
    </lineage>
</organism>
<evidence type="ECO:0000256" key="2">
    <source>
        <dbReference type="ARBA" id="ARBA00006375"/>
    </source>
</evidence>
<evidence type="ECO:0000313" key="7">
    <source>
        <dbReference type="EMBL" id="KAF0292370.1"/>
    </source>
</evidence>
<evidence type="ECO:0000256" key="5">
    <source>
        <dbReference type="PROSITE-ProRule" id="PRU00282"/>
    </source>
</evidence>
<dbReference type="EMBL" id="VIIS01001816">
    <property type="protein sequence ID" value="KAF0292370.1"/>
    <property type="molecule type" value="Genomic_DNA"/>
</dbReference>
<dbReference type="SUPFAM" id="SSF103506">
    <property type="entry name" value="Mitochondrial carrier"/>
    <property type="match status" value="1"/>
</dbReference>
<comment type="caution">
    <text evidence="7">The sequence shown here is derived from an EMBL/GenBank/DDBJ whole genome shotgun (WGS) entry which is preliminary data.</text>
</comment>
<keyword evidence="3 5" id="KW-0812">Transmembrane</keyword>
<dbReference type="InterPro" id="IPR023395">
    <property type="entry name" value="MCP_dom_sf"/>
</dbReference>
<dbReference type="InterPro" id="IPR018108">
    <property type="entry name" value="MCP_transmembrane"/>
</dbReference>
<sequence length="101" mass="11447">MSVLFTLKTGSGTELNRPSMRFMRAHIWVVGVKRFKELTEEGWRGFYKGLAPNLTRVVPATAITFVVYETVSRQLAPRVPAPGGREQRHFRDLVLNAKSCL</sequence>
<dbReference type="Pfam" id="PF00153">
    <property type="entry name" value="Mito_carr"/>
    <property type="match status" value="1"/>
</dbReference>
<reference evidence="7 8" key="1">
    <citation type="submission" date="2019-07" db="EMBL/GenBank/DDBJ databases">
        <title>Draft genome assembly of a fouling barnacle, Amphibalanus amphitrite (Darwin, 1854): The first reference genome for Thecostraca.</title>
        <authorList>
            <person name="Kim W."/>
        </authorList>
    </citation>
    <scope>NUCLEOTIDE SEQUENCE [LARGE SCALE GENOMIC DNA]</scope>
    <source>
        <strain evidence="7">SNU_AA5</strain>
        <tissue evidence="7">Soma without cirri and trophi</tissue>
    </source>
</reference>
<dbReference type="Proteomes" id="UP000440578">
    <property type="component" value="Unassembled WGS sequence"/>
</dbReference>